<sequence>MAPLNAPDSGVASDRSIRCRAGGRSMAQGLVEPGPAAGQLPAAPPACTHAAALLLPAWQRPPLPPSSRNVDAACVEQGVLRAAWSKQNGGGECSLVRAACLAL</sequence>
<keyword evidence="2" id="KW-1185">Reference proteome</keyword>
<dbReference type="AlphaFoldDB" id="A0AAW3B1A9"/>
<protein>
    <submittedName>
        <fullName evidence="1">Uncharacterized protein</fullName>
    </submittedName>
</protein>
<name>A0AAW3B1A9_9TRYP</name>
<proteinExistence type="predicted"/>
<dbReference type="Proteomes" id="UP001500131">
    <property type="component" value="Unassembled WGS sequence"/>
</dbReference>
<gene>
    <name evidence="1" type="ORF">Q4I31_000136</name>
</gene>
<reference evidence="1 2" key="1">
    <citation type="submission" date="2024-02" db="EMBL/GenBank/DDBJ databases">
        <title>FIRST GENOME SEQUENCES OF Leishmania (Viannia) shawi, Leishmania (Viannia) lindenbergi AND Leishmania (Viannia) utingensis.</title>
        <authorList>
            <person name="Resadore F."/>
            <person name="Custodio M.G.F."/>
            <person name="Boite M.C."/>
            <person name="Cupolillo E."/>
            <person name="Ferreira G.E.M."/>
        </authorList>
    </citation>
    <scope>NUCLEOTIDE SEQUENCE [LARGE SCALE GENOMIC DNA]</scope>
    <source>
        <strain evidence="1 2">MHOM/BR/1966/M15733</strain>
    </source>
</reference>
<evidence type="ECO:0000313" key="1">
    <source>
        <dbReference type="EMBL" id="KAL0515000.1"/>
    </source>
</evidence>
<accession>A0AAW3B1A9</accession>
<organism evidence="1 2">
    <name type="scientific">Leishmania lindenbergi</name>
    <dbReference type="NCBI Taxonomy" id="651832"/>
    <lineage>
        <taxon>Eukaryota</taxon>
        <taxon>Discoba</taxon>
        <taxon>Euglenozoa</taxon>
        <taxon>Kinetoplastea</taxon>
        <taxon>Metakinetoplastina</taxon>
        <taxon>Trypanosomatida</taxon>
        <taxon>Trypanosomatidae</taxon>
        <taxon>Leishmaniinae</taxon>
        <taxon>Leishmania</taxon>
    </lineage>
</organism>
<dbReference type="EMBL" id="JBAMZK010000001">
    <property type="protein sequence ID" value="KAL0515000.1"/>
    <property type="molecule type" value="Genomic_DNA"/>
</dbReference>
<comment type="caution">
    <text evidence="1">The sequence shown here is derived from an EMBL/GenBank/DDBJ whole genome shotgun (WGS) entry which is preliminary data.</text>
</comment>
<evidence type="ECO:0000313" key="2">
    <source>
        <dbReference type="Proteomes" id="UP001500131"/>
    </source>
</evidence>